<keyword evidence="3" id="KW-1185">Reference proteome</keyword>
<dbReference type="AlphaFoldDB" id="F4PVT0"/>
<reference evidence="3" key="1">
    <citation type="journal article" date="2011" name="Genome Res.">
        <title>Phylogeny-wide analysis of social amoeba genomes highlights ancient origins for complex intercellular communication.</title>
        <authorList>
            <person name="Heidel A.J."/>
            <person name="Lawal H.M."/>
            <person name="Felder M."/>
            <person name="Schilde C."/>
            <person name="Helps N.R."/>
            <person name="Tunggal B."/>
            <person name="Rivero F."/>
            <person name="John U."/>
            <person name="Schleicher M."/>
            <person name="Eichinger L."/>
            <person name="Platzer M."/>
            <person name="Noegel A.A."/>
            <person name="Schaap P."/>
            <person name="Gloeckner G."/>
        </authorList>
    </citation>
    <scope>NUCLEOTIDE SEQUENCE [LARGE SCALE GENOMIC DNA]</scope>
    <source>
        <strain evidence="3">SH3</strain>
    </source>
</reference>
<dbReference type="KEGG" id="dfa:DFA_07211"/>
<evidence type="ECO:0000313" key="2">
    <source>
        <dbReference type="EMBL" id="EGG20094.1"/>
    </source>
</evidence>
<sequence length="60" mass="7154">MKRNSRDILQFRNCTDRIYPINYEIIFNYLLFLVCLCLSLSLSLSVFKQYISKILLSSEN</sequence>
<evidence type="ECO:0000256" key="1">
    <source>
        <dbReference type="SAM" id="Phobius"/>
    </source>
</evidence>
<dbReference type="EMBL" id="GL883013">
    <property type="protein sequence ID" value="EGG20094.1"/>
    <property type="molecule type" value="Genomic_DNA"/>
</dbReference>
<keyword evidence="1" id="KW-1133">Transmembrane helix</keyword>
<feature type="transmembrane region" description="Helical" evidence="1">
    <location>
        <begin position="26"/>
        <end position="47"/>
    </location>
</feature>
<dbReference type="RefSeq" id="XP_004367077.1">
    <property type="nucleotide sequence ID" value="XM_004367020.1"/>
</dbReference>
<organism evidence="2 3">
    <name type="scientific">Cavenderia fasciculata</name>
    <name type="common">Slime mold</name>
    <name type="synonym">Dictyostelium fasciculatum</name>
    <dbReference type="NCBI Taxonomy" id="261658"/>
    <lineage>
        <taxon>Eukaryota</taxon>
        <taxon>Amoebozoa</taxon>
        <taxon>Evosea</taxon>
        <taxon>Eumycetozoa</taxon>
        <taxon>Dictyostelia</taxon>
        <taxon>Acytosteliales</taxon>
        <taxon>Cavenderiaceae</taxon>
        <taxon>Cavenderia</taxon>
    </lineage>
</organism>
<proteinExistence type="predicted"/>
<accession>F4PVT0</accession>
<gene>
    <name evidence="2" type="ORF">DFA_07211</name>
</gene>
<name>F4PVT0_CACFS</name>
<evidence type="ECO:0000313" key="3">
    <source>
        <dbReference type="Proteomes" id="UP000007797"/>
    </source>
</evidence>
<keyword evidence="1" id="KW-0472">Membrane</keyword>
<protein>
    <submittedName>
        <fullName evidence="2">Uncharacterized protein</fullName>
    </submittedName>
</protein>
<dbReference type="GeneID" id="14872494"/>
<dbReference type="Proteomes" id="UP000007797">
    <property type="component" value="Unassembled WGS sequence"/>
</dbReference>
<keyword evidence="1" id="KW-0812">Transmembrane</keyword>